<reference evidence="2 3" key="1">
    <citation type="submission" date="2017-02" db="EMBL/GenBank/DDBJ databases">
        <authorList>
            <person name="Peterson S.W."/>
        </authorList>
    </citation>
    <scope>NUCLEOTIDE SEQUENCE [LARGE SCALE GENOMIC DNA]</scope>
    <source>
        <strain evidence="2 3">ATCC 35992</strain>
    </source>
</reference>
<evidence type="ECO:0008006" key="4">
    <source>
        <dbReference type="Google" id="ProtNLM"/>
    </source>
</evidence>
<sequence length="239" mass="27804">MEPDKKYNINVKIDIFLFNLMLVALEIMGIKRAFKYSCRTLRFYTTDSNIFLCITSTIMMITALVCIIKKCDIPKAILILKYFSVCCITMTFIVVLVVLLPGKVSDGYGPHIMYKGAQIYHHTVCPIMAIIAFIFIEKKDKFDKLFIRAAYIPTAIYGVVIVILNLKGIVYGPYPFLRITTQPVYKSIFWFFVMIIVARSINSVMYLVRHPIKNPERITKFVCKYAIIFARKFREFYED</sequence>
<keyword evidence="3" id="KW-1185">Reference proteome</keyword>
<dbReference type="STRING" id="39495.SAMN02745111_00608"/>
<protein>
    <recommendedName>
        <fullName evidence="4">Integral membrane protein (Intg_mem_TP0381)</fullName>
    </recommendedName>
</protein>
<dbReference type="AlphaFoldDB" id="A0A1T4VBU4"/>
<feature type="transmembrane region" description="Helical" evidence="1">
    <location>
        <begin position="80"/>
        <end position="99"/>
    </location>
</feature>
<evidence type="ECO:0000313" key="2">
    <source>
        <dbReference type="EMBL" id="SKA62415.1"/>
    </source>
</evidence>
<evidence type="ECO:0000313" key="3">
    <source>
        <dbReference type="Proteomes" id="UP000190814"/>
    </source>
</evidence>
<dbReference type="RefSeq" id="WP_078765502.1">
    <property type="nucleotide sequence ID" value="NZ_FUXZ01000004.1"/>
</dbReference>
<keyword evidence="1" id="KW-0812">Transmembrane</keyword>
<evidence type="ECO:0000256" key="1">
    <source>
        <dbReference type="SAM" id="Phobius"/>
    </source>
</evidence>
<accession>A0A1T4VBU4</accession>
<feature type="transmembrane region" description="Helical" evidence="1">
    <location>
        <begin position="119"/>
        <end position="137"/>
    </location>
</feature>
<dbReference type="Proteomes" id="UP000190814">
    <property type="component" value="Unassembled WGS sequence"/>
</dbReference>
<organism evidence="2 3">
    <name type="scientific">Eubacterium uniforme</name>
    <dbReference type="NCBI Taxonomy" id="39495"/>
    <lineage>
        <taxon>Bacteria</taxon>
        <taxon>Bacillati</taxon>
        <taxon>Bacillota</taxon>
        <taxon>Clostridia</taxon>
        <taxon>Eubacteriales</taxon>
        <taxon>Eubacteriaceae</taxon>
        <taxon>Eubacterium</taxon>
    </lineage>
</organism>
<feature type="transmembrane region" description="Helical" evidence="1">
    <location>
        <begin position="12"/>
        <end position="29"/>
    </location>
</feature>
<dbReference type="EMBL" id="FUXZ01000004">
    <property type="protein sequence ID" value="SKA62415.1"/>
    <property type="molecule type" value="Genomic_DNA"/>
</dbReference>
<keyword evidence="1" id="KW-0472">Membrane</keyword>
<feature type="transmembrane region" description="Helical" evidence="1">
    <location>
        <begin position="188"/>
        <end position="208"/>
    </location>
</feature>
<feature type="transmembrane region" description="Helical" evidence="1">
    <location>
        <begin position="49"/>
        <end position="68"/>
    </location>
</feature>
<dbReference type="OrthoDB" id="2002581at2"/>
<name>A0A1T4VBU4_9FIRM</name>
<proteinExistence type="predicted"/>
<gene>
    <name evidence="2" type="ORF">SAMN02745111_00608</name>
</gene>
<feature type="transmembrane region" description="Helical" evidence="1">
    <location>
        <begin position="149"/>
        <end position="168"/>
    </location>
</feature>
<keyword evidence="1" id="KW-1133">Transmembrane helix</keyword>